<reference evidence="9 10" key="1">
    <citation type="submission" date="2018-06" db="EMBL/GenBank/DDBJ databases">
        <authorList>
            <consortium name="Pathogen Informatics"/>
            <person name="Doyle S."/>
        </authorList>
    </citation>
    <scope>NUCLEOTIDE SEQUENCE [LARGE SCALE GENOMIC DNA]</scope>
    <source>
        <strain evidence="9 10">NCTC10723</strain>
    </source>
</reference>
<keyword evidence="2" id="KW-1003">Cell membrane</keyword>
<dbReference type="GO" id="GO:0098796">
    <property type="term" value="C:membrane protein complex"/>
    <property type="evidence" value="ECO:0007669"/>
    <property type="project" value="UniProtKB-ARBA"/>
</dbReference>
<dbReference type="Gene3D" id="3.40.50.300">
    <property type="entry name" value="P-loop containing nucleotide triphosphate hydrolases"/>
    <property type="match status" value="1"/>
</dbReference>
<gene>
    <name evidence="9" type="primary">metN_2</name>
    <name evidence="9" type="ORF">NCTC10723_00988</name>
</gene>
<dbReference type="GO" id="GO:0022857">
    <property type="term" value="F:transmembrane transporter activity"/>
    <property type="evidence" value="ECO:0007669"/>
    <property type="project" value="UniProtKB-ARBA"/>
</dbReference>
<dbReference type="InterPro" id="IPR050086">
    <property type="entry name" value="MetN_ABC_transporter-like"/>
</dbReference>
<dbReference type="CDD" id="cd03258">
    <property type="entry name" value="ABC_MetN_methionine_transporter"/>
    <property type="match status" value="1"/>
</dbReference>
<keyword evidence="9" id="KW-0378">Hydrolase</keyword>
<feature type="domain" description="ABC transporter" evidence="8">
    <location>
        <begin position="2"/>
        <end position="241"/>
    </location>
</feature>
<keyword evidence="10" id="KW-1185">Reference proteome</keyword>
<organism evidence="9 10">
    <name type="scientific">Fusobacterium necrogenes</name>
    <dbReference type="NCBI Taxonomy" id="858"/>
    <lineage>
        <taxon>Bacteria</taxon>
        <taxon>Fusobacteriati</taxon>
        <taxon>Fusobacteriota</taxon>
        <taxon>Fusobacteriia</taxon>
        <taxon>Fusobacteriales</taxon>
        <taxon>Fusobacteriaceae</taxon>
        <taxon>Fusobacterium</taxon>
    </lineage>
</organism>
<dbReference type="SMART" id="SM00382">
    <property type="entry name" value="AAA"/>
    <property type="match status" value="1"/>
</dbReference>
<dbReference type="PROSITE" id="PS00211">
    <property type="entry name" value="ABC_TRANSPORTER_1"/>
    <property type="match status" value="1"/>
</dbReference>
<dbReference type="InterPro" id="IPR045865">
    <property type="entry name" value="ACT-like_dom_sf"/>
</dbReference>
<dbReference type="PANTHER" id="PTHR43166">
    <property type="entry name" value="AMINO ACID IMPORT ATP-BINDING PROTEIN"/>
    <property type="match status" value="1"/>
</dbReference>
<dbReference type="SUPFAM" id="SSF55021">
    <property type="entry name" value="ACT-like"/>
    <property type="match status" value="1"/>
</dbReference>
<sequence length="344" mass="38525">MIELKNISKTYYDNGKKVEALKNINLSFNPGEIVGIIGYSGAGKSTLLRCINLLEPPTTGEVIINGVTLNTLNDKELREIRKKIGMIFQHFNLMKSRTISKNISYPLKGSNLSKKEIDLRVEELLELVNLKEKKENYPSQLSGGQKQRVGIARALANKPDIILCDEATSALDPETTISILKLLKKVNQELGVTIILITHQMEVIKEICDRVIVMEDGEIKEQGDIVEVFSRPKADITKKFLSTIFNSKKISEYLENLPSKPDEHFIKLSYIGENAEEAYISKISRELDIDASILFGNIEIIKGTSIGNLIIKFEGSKEKVSNAINYLNQNNIDTEVLKNVGICI</sequence>
<keyword evidence="7" id="KW-0472">Membrane</keyword>
<dbReference type="InterPro" id="IPR017871">
    <property type="entry name" value="ABC_transporter-like_CS"/>
</dbReference>
<keyword evidence="4 9" id="KW-0067">ATP-binding</keyword>
<dbReference type="EMBL" id="UGGU01000003">
    <property type="protein sequence ID" value="STO31537.1"/>
    <property type="molecule type" value="Genomic_DNA"/>
</dbReference>
<dbReference type="GO" id="GO:0005524">
    <property type="term" value="F:ATP binding"/>
    <property type="evidence" value="ECO:0007669"/>
    <property type="project" value="UniProtKB-KW"/>
</dbReference>
<keyword evidence="3" id="KW-0547">Nucleotide-binding</keyword>
<evidence type="ECO:0000256" key="4">
    <source>
        <dbReference type="ARBA" id="ARBA00022840"/>
    </source>
</evidence>
<dbReference type="SUPFAM" id="SSF52540">
    <property type="entry name" value="P-loop containing nucleoside triphosphate hydrolases"/>
    <property type="match status" value="1"/>
</dbReference>
<keyword evidence="5" id="KW-1278">Translocase</keyword>
<dbReference type="Pfam" id="PF00005">
    <property type="entry name" value="ABC_tran"/>
    <property type="match status" value="1"/>
</dbReference>
<dbReference type="RefSeq" id="WP_115269926.1">
    <property type="nucleotide sequence ID" value="NZ_CASFEE010000005.1"/>
</dbReference>
<dbReference type="InterPro" id="IPR018449">
    <property type="entry name" value="NIL_domain"/>
</dbReference>
<evidence type="ECO:0000256" key="6">
    <source>
        <dbReference type="ARBA" id="ARBA00022970"/>
    </source>
</evidence>
<protein>
    <submittedName>
        <fullName evidence="9">Methionine import ATP-binding protein MetN</fullName>
        <ecNumber evidence="9">3.6.3.-</ecNumber>
    </submittedName>
</protein>
<dbReference type="PROSITE" id="PS50893">
    <property type="entry name" value="ABC_TRANSPORTER_2"/>
    <property type="match status" value="1"/>
</dbReference>
<dbReference type="GO" id="GO:0016887">
    <property type="term" value="F:ATP hydrolysis activity"/>
    <property type="evidence" value="ECO:0007669"/>
    <property type="project" value="InterPro"/>
</dbReference>
<dbReference type="AlphaFoldDB" id="A0A377GX28"/>
<dbReference type="OrthoDB" id="9804199at2"/>
<dbReference type="InterPro" id="IPR027417">
    <property type="entry name" value="P-loop_NTPase"/>
</dbReference>
<evidence type="ECO:0000313" key="9">
    <source>
        <dbReference type="EMBL" id="STO31537.1"/>
    </source>
</evidence>
<dbReference type="PANTHER" id="PTHR43166:SF30">
    <property type="entry name" value="METHIONINE IMPORT ATP-BINDING PROTEIN METN"/>
    <property type="match status" value="1"/>
</dbReference>
<dbReference type="EC" id="3.6.3.-" evidence="9"/>
<evidence type="ECO:0000256" key="5">
    <source>
        <dbReference type="ARBA" id="ARBA00022967"/>
    </source>
</evidence>
<dbReference type="InterPro" id="IPR003439">
    <property type="entry name" value="ABC_transporter-like_ATP-bd"/>
</dbReference>
<dbReference type="GO" id="GO:0006865">
    <property type="term" value="P:amino acid transport"/>
    <property type="evidence" value="ECO:0007669"/>
    <property type="project" value="UniProtKB-KW"/>
</dbReference>
<dbReference type="InterPro" id="IPR041701">
    <property type="entry name" value="MetN_ABC"/>
</dbReference>
<evidence type="ECO:0000259" key="8">
    <source>
        <dbReference type="PROSITE" id="PS50893"/>
    </source>
</evidence>
<dbReference type="Pfam" id="PF09383">
    <property type="entry name" value="NIL"/>
    <property type="match status" value="1"/>
</dbReference>
<proteinExistence type="predicted"/>
<evidence type="ECO:0000256" key="7">
    <source>
        <dbReference type="ARBA" id="ARBA00023136"/>
    </source>
</evidence>
<dbReference type="InterPro" id="IPR003593">
    <property type="entry name" value="AAA+_ATPase"/>
</dbReference>
<dbReference type="FunFam" id="3.40.50.300:FF:000032">
    <property type="entry name" value="Export ABC transporter ATP-binding protein"/>
    <property type="match status" value="1"/>
</dbReference>
<evidence type="ECO:0000256" key="1">
    <source>
        <dbReference type="ARBA" id="ARBA00022448"/>
    </source>
</evidence>
<evidence type="ECO:0000313" key="10">
    <source>
        <dbReference type="Proteomes" id="UP000255328"/>
    </source>
</evidence>
<evidence type="ECO:0000256" key="2">
    <source>
        <dbReference type="ARBA" id="ARBA00022475"/>
    </source>
</evidence>
<accession>A0A377GX28</accession>
<dbReference type="Proteomes" id="UP000255328">
    <property type="component" value="Unassembled WGS sequence"/>
</dbReference>
<keyword evidence="6" id="KW-0029">Amino-acid transport</keyword>
<dbReference type="Gene3D" id="3.30.70.260">
    <property type="match status" value="1"/>
</dbReference>
<keyword evidence="1" id="KW-0813">Transport</keyword>
<evidence type="ECO:0000256" key="3">
    <source>
        <dbReference type="ARBA" id="ARBA00022741"/>
    </source>
</evidence>
<dbReference type="SMART" id="SM00930">
    <property type="entry name" value="NIL"/>
    <property type="match status" value="1"/>
</dbReference>
<name>A0A377GX28_9FUSO</name>